<dbReference type="AlphaFoldDB" id="A0A9X1YCB1"/>
<evidence type="ECO:0000313" key="4">
    <source>
        <dbReference type="Proteomes" id="UP001139516"/>
    </source>
</evidence>
<sequence>MIPQPRIRVRSRAVLLAMILPALPGCTSWVRPGATPAMRDAAIARCEAVGYANIPPNMVSYQSGGGYTTPRERRCRTDGNGVERCTTTGGEYRPPTYSTRDTNKPAREAIFRDCMYRDGWHEE</sequence>
<accession>A0A9X1YCB1</accession>
<gene>
    <name evidence="3" type="ORF">M0638_24420</name>
</gene>
<dbReference type="RefSeq" id="WP_248669572.1">
    <property type="nucleotide sequence ID" value="NZ_JALPRX010000128.1"/>
</dbReference>
<feature type="region of interest" description="Disordered" evidence="1">
    <location>
        <begin position="60"/>
        <end position="103"/>
    </location>
</feature>
<dbReference type="EMBL" id="JALPRX010000128">
    <property type="protein sequence ID" value="MCK8787521.1"/>
    <property type="molecule type" value="Genomic_DNA"/>
</dbReference>
<evidence type="ECO:0000256" key="2">
    <source>
        <dbReference type="SAM" id="SignalP"/>
    </source>
</evidence>
<evidence type="ECO:0000313" key="3">
    <source>
        <dbReference type="EMBL" id="MCK8787521.1"/>
    </source>
</evidence>
<protein>
    <recommendedName>
        <fullName evidence="5">Lipoprotein</fullName>
    </recommendedName>
</protein>
<feature type="chain" id="PRO_5040927554" description="Lipoprotein" evidence="2">
    <location>
        <begin position="25"/>
        <end position="123"/>
    </location>
</feature>
<evidence type="ECO:0000256" key="1">
    <source>
        <dbReference type="SAM" id="MobiDB-lite"/>
    </source>
</evidence>
<keyword evidence="4" id="KW-1185">Reference proteome</keyword>
<keyword evidence="2" id="KW-0732">Signal</keyword>
<proteinExistence type="predicted"/>
<name>A0A9X1YCB1_9PROT</name>
<comment type="caution">
    <text evidence="3">The sequence shown here is derived from an EMBL/GenBank/DDBJ whole genome shotgun (WGS) entry which is preliminary data.</text>
</comment>
<dbReference type="Proteomes" id="UP001139516">
    <property type="component" value="Unassembled WGS sequence"/>
</dbReference>
<organism evidence="3 4">
    <name type="scientific">Roseomonas acroporae</name>
    <dbReference type="NCBI Taxonomy" id="2937791"/>
    <lineage>
        <taxon>Bacteria</taxon>
        <taxon>Pseudomonadati</taxon>
        <taxon>Pseudomonadota</taxon>
        <taxon>Alphaproteobacteria</taxon>
        <taxon>Acetobacterales</taxon>
        <taxon>Roseomonadaceae</taxon>
        <taxon>Roseomonas</taxon>
    </lineage>
</organism>
<reference evidence="3" key="1">
    <citation type="submission" date="2022-04" db="EMBL/GenBank/DDBJ databases">
        <title>Roseomonas acroporae sp. nov., isolated from coral Acropora digitifera.</title>
        <authorList>
            <person name="Sun H."/>
        </authorList>
    </citation>
    <scope>NUCLEOTIDE SEQUENCE</scope>
    <source>
        <strain evidence="3">NAR14</strain>
    </source>
</reference>
<feature type="signal peptide" evidence="2">
    <location>
        <begin position="1"/>
        <end position="24"/>
    </location>
</feature>
<evidence type="ECO:0008006" key="5">
    <source>
        <dbReference type="Google" id="ProtNLM"/>
    </source>
</evidence>